<accession>A0A8I3A786</accession>
<feature type="domain" description="GRF-like zinc ribbon" evidence="2">
    <location>
        <begin position="160"/>
        <end position="198"/>
    </location>
</feature>
<gene>
    <name evidence="3" type="ORF">JVT61DRAFT_7169</name>
</gene>
<evidence type="ECO:0000313" key="3">
    <source>
        <dbReference type="EMBL" id="KAG6372771.1"/>
    </source>
</evidence>
<dbReference type="OrthoDB" id="546434at2759"/>
<evidence type="ECO:0000256" key="1">
    <source>
        <dbReference type="SAM" id="MobiDB-lite"/>
    </source>
</evidence>
<name>A0A8I3A786_9AGAM</name>
<proteinExistence type="predicted"/>
<reference evidence="3" key="1">
    <citation type="submission" date="2021-03" db="EMBL/GenBank/DDBJ databases">
        <title>Evolutionary innovations through gain and loss of genes in the ectomycorrhizal Boletales.</title>
        <authorList>
            <person name="Wu G."/>
            <person name="Miyauchi S."/>
            <person name="Morin E."/>
            <person name="Yang Z.-L."/>
            <person name="Xu J."/>
            <person name="Martin F.M."/>
        </authorList>
    </citation>
    <scope>NUCLEOTIDE SEQUENCE</scope>
    <source>
        <strain evidence="3">BR01</strain>
    </source>
</reference>
<comment type="caution">
    <text evidence="3">The sequence shown here is derived from an EMBL/GenBank/DDBJ whole genome shotgun (WGS) entry which is preliminary data.</text>
</comment>
<dbReference type="Pfam" id="PF23549">
    <property type="entry name" value="Zn_ribbon_GRF_2"/>
    <property type="match status" value="1"/>
</dbReference>
<dbReference type="EMBL" id="JAGFBS010000025">
    <property type="protein sequence ID" value="KAG6372771.1"/>
    <property type="molecule type" value="Genomic_DNA"/>
</dbReference>
<sequence length="421" mass="45389">MPPTVIARDRPRPVGIPGSHPSSPLLADSFFISSLKSPNARPAIVHRYIFPLSRLALLTLPIDSVDITSSSLYISLWRRRISILPGIRCPRHIKGGHGADRPSEPFFLLAFTRLLVRSLLSLPAQLVHSILVTHDCFLSNTIAIVCSMPFIPPPYPPTRRCPCGVNVSLWFVMATNTCNAGRPYYACSSCRNWYRWGDGLGNSPRNSPTTSPTIDQGKGGCPPAPAPSLPVVGNAESGDHCRSAQCTIKRVGRKCQRCMCHKHCRAAGGCLAEGHSATDSRASATMPNAMPNSNPTLYALPSSSSSIGQPSSALSALSLMSNIDPALRLLSSPPSSIHPSMSSIQQALATPTSLDGIQPPPNPNSHELEDWRCHKQNILIAQGKDLLDKEDHGILGRMAQLASRNTIFKIAATKQLLTAIK</sequence>
<feature type="region of interest" description="Disordered" evidence="1">
    <location>
        <begin position="1"/>
        <end position="20"/>
    </location>
</feature>
<organism evidence="3 4">
    <name type="scientific">Boletus reticuloceps</name>
    <dbReference type="NCBI Taxonomy" id="495285"/>
    <lineage>
        <taxon>Eukaryota</taxon>
        <taxon>Fungi</taxon>
        <taxon>Dikarya</taxon>
        <taxon>Basidiomycota</taxon>
        <taxon>Agaricomycotina</taxon>
        <taxon>Agaricomycetes</taxon>
        <taxon>Agaricomycetidae</taxon>
        <taxon>Boletales</taxon>
        <taxon>Boletineae</taxon>
        <taxon>Boletaceae</taxon>
        <taxon>Boletoideae</taxon>
        <taxon>Boletus</taxon>
    </lineage>
</organism>
<evidence type="ECO:0000313" key="4">
    <source>
        <dbReference type="Proteomes" id="UP000683000"/>
    </source>
</evidence>
<protein>
    <recommendedName>
        <fullName evidence="2">GRF-like zinc ribbon domain-containing protein</fullName>
    </recommendedName>
</protein>
<evidence type="ECO:0000259" key="2">
    <source>
        <dbReference type="Pfam" id="PF23549"/>
    </source>
</evidence>
<dbReference type="InterPro" id="IPR056444">
    <property type="entry name" value="Zn_ribbon_GRF_2"/>
</dbReference>
<dbReference type="Proteomes" id="UP000683000">
    <property type="component" value="Unassembled WGS sequence"/>
</dbReference>
<dbReference type="AlphaFoldDB" id="A0A8I3A786"/>
<keyword evidence="4" id="KW-1185">Reference proteome</keyword>